<dbReference type="PANTHER" id="PTHR43773">
    <property type="entry name" value="MAGNESIUM TRANSPORTER MGTE"/>
    <property type="match status" value="1"/>
</dbReference>
<comment type="function">
    <text evidence="9">Acts as a magnesium transporter.</text>
</comment>
<dbReference type="InterPro" id="IPR038076">
    <property type="entry name" value="MgtE_N_sf"/>
</dbReference>
<feature type="domain" description="CBS" evidence="11">
    <location>
        <begin position="316"/>
        <end position="379"/>
    </location>
</feature>
<feature type="region of interest" description="Disordered" evidence="10">
    <location>
        <begin position="69"/>
        <end position="96"/>
    </location>
</feature>
<evidence type="ECO:0000256" key="4">
    <source>
        <dbReference type="ARBA" id="ARBA00022692"/>
    </source>
</evidence>
<dbReference type="Pfam" id="PF00571">
    <property type="entry name" value="CBS"/>
    <property type="match status" value="2"/>
</dbReference>
<feature type="transmembrane region" description="Helical" evidence="9">
    <location>
        <begin position="539"/>
        <end position="559"/>
    </location>
</feature>
<dbReference type="SUPFAM" id="SSF158791">
    <property type="entry name" value="MgtE N-terminal domain-like"/>
    <property type="match status" value="1"/>
</dbReference>
<dbReference type="CDD" id="cd04606">
    <property type="entry name" value="CBS_pair_Mg_transporter"/>
    <property type="match status" value="1"/>
</dbReference>
<dbReference type="NCBIfam" id="TIGR00400">
    <property type="entry name" value="mgtE"/>
    <property type="match status" value="1"/>
</dbReference>
<feature type="transmembrane region" description="Helical" evidence="9">
    <location>
        <begin position="405"/>
        <end position="425"/>
    </location>
</feature>
<comment type="subcellular location">
    <subcellularLocation>
        <location evidence="9">Cell membrane</location>
        <topology evidence="9">Multi-pass membrane protein</topology>
    </subcellularLocation>
    <subcellularLocation>
        <location evidence="1">Membrane</location>
        <topology evidence="1">Multi-pass membrane protein</topology>
    </subcellularLocation>
</comment>
<dbReference type="InterPro" id="IPR006669">
    <property type="entry name" value="MgtE_transporter"/>
</dbReference>
<feature type="transmembrane region" description="Helical" evidence="9">
    <location>
        <begin position="507"/>
        <end position="527"/>
    </location>
</feature>
<dbReference type="InterPro" id="IPR046342">
    <property type="entry name" value="CBS_dom_sf"/>
</dbReference>
<dbReference type="PANTHER" id="PTHR43773:SF1">
    <property type="entry name" value="MAGNESIUM TRANSPORTER MGTE"/>
    <property type="match status" value="1"/>
</dbReference>
<keyword evidence="3 9" id="KW-0813">Transport</keyword>
<dbReference type="Gene3D" id="3.10.580.10">
    <property type="entry name" value="CBS-domain"/>
    <property type="match status" value="1"/>
</dbReference>
<evidence type="ECO:0000256" key="6">
    <source>
        <dbReference type="ARBA" id="ARBA00022989"/>
    </source>
</evidence>
<dbReference type="SMART" id="SM00116">
    <property type="entry name" value="CBS"/>
    <property type="match status" value="2"/>
</dbReference>
<comment type="caution">
    <text evidence="9">Lacks conserved residue(s) required for the propagation of feature annotation.</text>
</comment>
<dbReference type="InterPro" id="IPR006667">
    <property type="entry name" value="SLC41_membr_dom"/>
</dbReference>
<keyword evidence="8" id="KW-0129">CBS domain</keyword>
<name>A0A378YNQ5_9NOCA</name>
<feature type="domain" description="CBS" evidence="11">
    <location>
        <begin position="257"/>
        <end position="309"/>
    </location>
</feature>
<reference evidence="12 13" key="1">
    <citation type="submission" date="2018-06" db="EMBL/GenBank/DDBJ databases">
        <authorList>
            <consortium name="Pathogen Informatics"/>
            <person name="Doyle S."/>
        </authorList>
    </citation>
    <scope>NUCLEOTIDE SEQUENCE [LARGE SCALE GENOMIC DNA]</scope>
    <source>
        <strain evidence="12 13">NCTC1934</strain>
    </source>
</reference>
<dbReference type="GO" id="GO:0005886">
    <property type="term" value="C:plasma membrane"/>
    <property type="evidence" value="ECO:0007669"/>
    <property type="project" value="UniProtKB-SubCell"/>
</dbReference>
<dbReference type="RefSeq" id="WP_255222209.1">
    <property type="nucleotide sequence ID" value="NZ_UGRY01000002.1"/>
</dbReference>
<protein>
    <recommendedName>
        <fullName evidence="9">Magnesium transporter MgtE</fullName>
    </recommendedName>
</protein>
<gene>
    <name evidence="12" type="ORF">NCTC1934_03493</name>
</gene>
<keyword evidence="5 9" id="KW-0460">Magnesium</keyword>
<sequence>MTQTDLHVAPSTLPAFTPLTTREAVSPRCDTPLPRHETALSPHDPALLSDREAALSELGGALSDCASAVSDREGAGSGQVRPQAESGGAPPEREGFARGREPVTEYVAAQEVPVQQSASTHDEDRAPYVPLRDIVDPHRVGPTLEWLDDHAPHVIADELARMDAVTAGMVFRLLDKDRALDVFEELEPVDQQQILSGLRDERFRELVEEMDPDDRARMLREAPAKVAKKVLAGLSPRERRMTAQLLGYPEGSVGYYMTPEVVALPRNLPVAQALQWVRTKGGNAETVYTLPVVDGGRRIIGVVELRDLVLSSPDAMIADLVAAEPVFVRATDSAEKAARLMQGANLINLPVVDSEDRLVGLLTIDDAIEVIEAADSEDVARQAGAAPWEGHYMAAGVFQLARYRAMWLTLLLVAATLTVSVTDLFEGTLEQAAHLALFIPLIIGAGGNAGAQAATSCVRAVAVGEVRGSDLFRVVWRECRVGLLLGTMLALIGVVIGGLFVGMEIAAVVGITLVLICAWAATIGGTMPLLAKKLRIDPAVISAPMVTTLVDATGLIIYFTTAKLVLGI</sequence>
<dbReference type="SMART" id="SM00924">
    <property type="entry name" value="MgtE_N"/>
    <property type="match status" value="1"/>
</dbReference>
<evidence type="ECO:0000313" key="13">
    <source>
        <dbReference type="Proteomes" id="UP000255467"/>
    </source>
</evidence>
<evidence type="ECO:0000256" key="9">
    <source>
        <dbReference type="RuleBase" id="RU362011"/>
    </source>
</evidence>
<dbReference type="Gene3D" id="1.25.60.10">
    <property type="entry name" value="MgtE N-terminal domain-like"/>
    <property type="match status" value="1"/>
</dbReference>
<dbReference type="AlphaFoldDB" id="A0A378YNQ5"/>
<dbReference type="Pfam" id="PF01769">
    <property type="entry name" value="MgtE"/>
    <property type="match status" value="1"/>
</dbReference>
<dbReference type="InterPro" id="IPR000644">
    <property type="entry name" value="CBS_dom"/>
</dbReference>
<keyword evidence="6 9" id="KW-1133">Transmembrane helix</keyword>
<feature type="transmembrane region" description="Helical" evidence="9">
    <location>
        <begin position="481"/>
        <end position="501"/>
    </location>
</feature>
<evidence type="ECO:0000313" key="12">
    <source>
        <dbReference type="EMBL" id="SUA78754.1"/>
    </source>
</evidence>
<evidence type="ECO:0000256" key="10">
    <source>
        <dbReference type="SAM" id="MobiDB-lite"/>
    </source>
</evidence>
<evidence type="ECO:0000256" key="1">
    <source>
        <dbReference type="ARBA" id="ARBA00004141"/>
    </source>
</evidence>
<dbReference type="GO" id="GO:0046872">
    <property type="term" value="F:metal ion binding"/>
    <property type="evidence" value="ECO:0007669"/>
    <property type="project" value="UniProtKB-KW"/>
</dbReference>
<dbReference type="Gene3D" id="1.10.357.20">
    <property type="entry name" value="SLC41 divalent cation transporters, integral membrane domain"/>
    <property type="match status" value="1"/>
</dbReference>
<dbReference type="EMBL" id="UGRY01000002">
    <property type="protein sequence ID" value="SUA78754.1"/>
    <property type="molecule type" value="Genomic_DNA"/>
</dbReference>
<evidence type="ECO:0000256" key="5">
    <source>
        <dbReference type="ARBA" id="ARBA00022842"/>
    </source>
</evidence>
<dbReference type="PROSITE" id="PS51371">
    <property type="entry name" value="CBS"/>
    <property type="match status" value="2"/>
</dbReference>
<dbReference type="Proteomes" id="UP000255467">
    <property type="component" value="Unassembled WGS sequence"/>
</dbReference>
<evidence type="ECO:0000256" key="2">
    <source>
        <dbReference type="ARBA" id="ARBA00009749"/>
    </source>
</evidence>
<comment type="similarity">
    <text evidence="2 9">Belongs to the SLC41A transporter family.</text>
</comment>
<dbReference type="InterPro" id="IPR006668">
    <property type="entry name" value="Mg_transptr_MgtE_intracell_dom"/>
</dbReference>
<dbReference type="SUPFAM" id="SSF54631">
    <property type="entry name" value="CBS-domain pair"/>
    <property type="match status" value="1"/>
</dbReference>
<evidence type="ECO:0000256" key="7">
    <source>
        <dbReference type="ARBA" id="ARBA00023136"/>
    </source>
</evidence>
<keyword evidence="7 9" id="KW-0472">Membrane</keyword>
<proteinExistence type="inferred from homology"/>
<dbReference type="GO" id="GO:0015095">
    <property type="term" value="F:magnesium ion transmembrane transporter activity"/>
    <property type="evidence" value="ECO:0007669"/>
    <property type="project" value="UniProtKB-UniRule"/>
</dbReference>
<keyword evidence="13" id="KW-1185">Reference proteome</keyword>
<keyword evidence="9" id="KW-1003">Cell membrane</keyword>
<accession>A0A378YNQ5</accession>
<evidence type="ECO:0000256" key="8">
    <source>
        <dbReference type="PROSITE-ProRule" id="PRU00703"/>
    </source>
</evidence>
<dbReference type="Pfam" id="PF03448">
    <property type="entry name" value="MgtE_N"/>
    <property type="match status" value="1"/>
</dbReference>
<keyword evidence="9" id="KW-0479">Metal-binding</keyword>
<keyword evidence="4 9" id="KW-0812">Transmembrane</keyword>
<comment type="subunit">
    <text evidence="9">Homodimer.</text>
</comment>
<dbReference type="InterPro" id="IPR036739">
    <property type="entry name" value="SLC41_membr_dom_sf"/>
</dbReference>
<organism evidence="12 13">
    <name type="scientific">Nocardia otitidiscaviarum</name>
    <dbReference type="NCBI Taxonomy" id="1823"/>
    <lineage>
        <taxon>Bacteria</taxon>
        <taxon>Bacillati</taxon>
        <taxon>Actinomycetota</taxon>
        <taxon>Actinomycetes</taxon>
        <taxon>Mycobacteriales</taxon>
        <taxon>Nocardiaceae</taxon>
        <taxon>Nocardia</taxon>
    </lineage>
</organism>
<evidence type="ECO:0000256" key="3">
    <source>
        <dbReference type="ARBA" id="ARBA00022448"/>
    </source>
</evidence>
<dbReference type="SUPFAM" id="SSF161093">
    <property type="entry name" value="MgtE membrane domain-like"/>
    <property type="match status" value="1"/>
</dbReference>
<evidence type="ECO:0000259" key="11">
    <source>
        <dbReference type="PROSITE" id="PS51371"/>
    </source>
</evidence>
<feature type="region of interest" description="Disordered" evidence="10">
    <location>
        <begin position="1"/>
        <end position="50"/>
    </location>
</feature>